<proteinExistence type="predicted"/>
<accession>A0ABQ0I0M5</accession>
<evidence type="ECO:0000256" key="1">
    <source>
        <dbReference type="SAM" id="Phobius"/>
    </source>
</evidence>
<dbReference type="EMBL" id="BAEK01000003">
    <property type="protein sequence ID" value="GAC02871.1"/>
    <property type="molecule type" value="Genomic_DNA"/>
</dbReference>
<sequence>MDLTTWKDLAPLLAVFSPIVALLLSALWFNRSLEKLKSRLQITQVIVQKRAEIYTEMQEPLNEIYCYIKRVGKWKITTPEQVLAHKRFVDQKMHATRPFWSMGMQAAYKEFMDVCFVTNRGHKINAGIVAEVVKYQELNSWKDEFIGYYDGSFDESRLDQVNDKLMVALSNDFGVG</sequence>
<evidence type="ECO:0008006" key="4">
    <source>
        <dbReference type="Google" id="ProtNLM"/>
    </source>
</evidence>
<keyword evidence="1" id="KW-0812">Transmembrane</keyword>
<comment type="caution">
    <text evidence="2">The sequence shown here is derived from an EMBL/GenBank/DDBJ whole genome shotgun (WGS) entry which is preliminary data.</text>
</comment>
<evidence type="ECO:0000313" key="2">
    <source>
        <dbReference type="EMBL" id="GAC02871.1"/>
    </source>
</evidence>
<protein>
    <recommendedName>
        <fullName evidence="4">DUF4760 domain-containing protein</fullName>
    </recommendedName>
</protein>
<keyword evidence="1" id="KW-1133">Transmembrane helix</keyword>
<keyword evidence="1" id="KW-0472">Membrane</keyword>
<evidence type="ECO:0000313" key="3">
    <source>
        <dbReference type="Proteomes" id="UP000008372"/>
    </source>
</evidence>
<name>A0ABQ0I0M5_9ALTE</name>
<dbReference type="RefSeq" id="WP_008301646.1">
    <property type="nucleotide sequence ID" value="NZ_BAEK01000003.1"/>
</dbReference>
<gene>
    <name evidence="2" type="ORF">GAGA_0006</name>
</gene>
<reference evidence="2 3" key="1">
    <citation type="journal article" date="2014" name="Environ. Microbiol.">
        <title>Comparative genomics of the marine bacterial genus Glaciecola reveals the high degree of genomic diversity and genomic characteristic for cold adaptation.</title>
        <authorList>
            <person name="Qin Q.L."/>
            <person name="Xie B.B."/>
            <person name="Yu Y."/>
            <person name="Shu Y.L."/>
            <person name="Rong J.C."/>
            <person name="Zhang Y.J."/>
            <person name="Zhao D.L."/>
            <person name="Chen X.L."/>
            <person name="Zhang X.Y."/>
            <person name="Chen B."/>
            <person name="Zhou B.C."/>
            <person name="Zhang Y.Z."/>
        </authorList>
    </citation>
    <scope>NUCLEOTIDE SEQUENCE [LARGE SCALE GENOMIC DNA]</scope>
    <source>
        <strain evidence="2 3">NO2</strain>
    </source>
</reference>
<dbReference type="Proteomes" id="UP000008372">
    <property type="component" value="Unassembled WGS sequence"/>
</dbReference>
<feature type="transmembrane region" description="Helical" evidence="1">
    <location>
        <begin position="12"/>
        <end position="29"/>
    </location>
</feature>
<keyword evidence="3" id="KW-1185">Reference proteome</keyword>
<organism evidence="2 3">
    <name type="scientific">Paraglaciecola agarilytica NO2</name>
    <dbReference type="NCBI Taxonomy" id="1125747"/>
    <lineage>
        <taxon>Bacteria</taxon>
        <taxon>Pseudomonadati</taxon>
        <taxon>Pseudomonadota</taxon>
        <taxon>Gammaproteobacteria</taxon>
        <taxon>Alteromonadales</taxon>
        <taxon>Alteromonadaceae</taxon>
        <taxon>Paraglaciecola</taxon>
    </lineage>
</organism>